<dbReference type="RefSeq" id="WP_394850994.1">
    <property type="nucleotide sequence ID" value="NZ_CP089982.1"/>
</dbReference>
<gene>
    <name evidence="1" type="ORF">LZC95_39070</name>
</gene>
<reference evidence="1 2" key="1">
    <citation type="submission" date="2021-12" db="EMBL/GenBank/DDBJ databases">
        <title>Discovery of the Pendulisporaceae a myxobacterial family with distinct sporulation behavior and unique specialized metabolism.</title>
        <authorList>
            <person name="Garcia R."/>
            <person name="Popoff A."/>
            <person name="Bader C.D."/>
            <person name="Loehr J."/>
            <person name="Walesch S."/>
            <person name="Walt C."/>
            <person name="Boldt J."/>
            <person name="Bunk B."/>
            <person name="Haeckl F.J.F.P.J."/>
            <person name="Gunesch A.P."/>
            <person name="Birkelbach J."/>
            <person name="Nuebel U."/>
            <person name="Pietschmann T."/>
            <person name="Bach T."/>
            <person name="Mueller R."/>
        </authorList>
    </citation>
    <scope>NUCLEOTIDE SEQUENCE [LARGE SCALE GENOMIC DNA]</scope>
    <source>
        <strain evidence="1 2">MSr12523</strain>
    </source>
</reference>
<evidence type="ECO:0000313" key="1">
    <source>
        <dbReference type="EMBL" id="WXA92440.1"/>
    </source>
</evidence>
<sequence>MATIPLGDVQRNGAESPPKLLAQIPVTAPNTCNDRPKDFDGQQRDFEDVKRGGAVGWF</sequence>
<name>A0ABZ2K4G4_9BACT</name>
<evidence type="ECO:0000313" key="2">
    <source>
        <dbReference type="Proteomes" id="UP001379533"/>
    </source>
</evidence>
<protein>
    <submittedName>
        <fullName evidence="1">Uncharacterized protein</fullName>
    </submittedName>
</protein>
<dbReference type="Proteomes" id="UP001379533">
    <property type="component" value="Chromosome"/>
</dbReference>
<keyword evidence="2" id="KW-1185">Reference proteome</keyword>
<proteinExistence type="predicted"/>
<dbReference type="EMBL" id="CP089982">
    <property type="protein sequence ID" value="WXA92440.1"/>
    <property type="molecule type" value="Genomic_DNA"/>
</dbReference>
<accession>A0ABZ2K4G4</accession>
<organism evidence="1 2">
    <name type="scientific">Pendulispora brunnea</name>
    <dbReference type="NCBI Taxonomy" id="2905690"/>
    <lineage>
        <taxon>Bacteria</taxon>
        <taxon>Pseudomonadati</taxon>
        <taxon>Myxococcota</taxon>
        <taxon>Myxococcia</taxon>
        <taxon>Myxococcales</taxon>
        <taxon>Sorangiineae</taxon>
        <taxon>Pendulisporaceae</taxon>
        <taxon>Pendulispora</taxon>
    </lineage>
</organism>